<dbReference type="Proteomes" id="UP000504633">
    <property type="component" value="Unplaced"/>
</dbReference>
<dbReference type="AlphaFoldDB" id="A0A6J2SUU3"/>
<dbReference type="OrthoDB" id="118951at2759"/>
<organism evidence="5 6">
    <name type="scientific">Drosophila hydei</name>
    <name type="common">Fruit fly</name>
    <dbReference type="NCBI Taxonomy" id="7224"/>
    <lineage>
        <taxon>Eukaryota</taxon>
        <taxon>Metazoa</taxon>
        <taxon>Ecdysozoa</taxon>
        <taxon>Arthropoda</taxon>
        <taxon>Hexapoda</taxon>
        <taxon>Insecta</taxon>
        <taxon>Pterygota</taxon>
        <taxon>Neoptera</taxon>
        <taxon>Endopterygota</taxon>
        <taxon>Diptera</taxon>
        <taxon>Brachycera</taxon>
        <taxon>Muscomorpha</taxon>
        <taxon>Ephydroidea</taxon>
        <taxon>Drosophilidae</taxon>
        <taxon>Drosophila</taxon>
    </lineage>
</organism>
<dbReference type="RefSeq" id="XP_030079920.1">
    <property type="nucleotide sequence ID" value="XM_030224060.1"/>
</dbReference>
<feature type="transmembrane region" description="Helical" evidence="2">
    <location>
        <begin position="523"/>
        <end position="547"/>
    </location>
</feature>
<feature type="chain" id="PRO_5026974450" evidence="3">
    <location>
        <begin position="22"/>
        <end position="725"/>
    </location>
</feature>
<keyword evidence="2" id="KW-0472">Membrane</keyword>
<dbReference type="GeneID" id="111600609"/>
<sequence length="725" mass="82635">MVKTIASWLYLLCGLITTINATGINVELPQNYQIERVDYQQIRKLQSLSLEFTQYFQNRTAKDLDIFNTRVPNKDDLQCMADMGRWMNDLTSGRLWSMKMIDSWGSIPSGIFYLNFLDMGNYGECIKISKEVSSGHSIKGKYCFTEIPIMQMLGIPSDKKLRIGICFPSSCSPGHMDIFLGKVIQQLIGLNSTTGLVNEKTCRTKEREPLDGIAILTIVLLSIFAALALLATLYDYFLCSDQVQMPALIRVFSIRATSRSLFRITPPKSNPNVIECLHGIRCLSLIWVILGHEYMLNAQGPNVNGLGFIYWAERPFAQMIIHAEYAVDTFFVLSGLLVVMVALRAMEKTKGKLNVPLMYLHRYLRLTPLLAMAILVYMKLMPRMVDAPLASESFGDSEKCKSTWFWTLLYVQNYATKEICLDHSWYLSVDMQMYILSPILLFALYKWGKKAAIGTVVLIVLLTVWLFTVMMVGKHSVFMKNQDNSQTLLYFYTHLHATPWLVGAVFGYFLHVNRGKCFKLNRLMVWCSWLIALAIFFACEFSLLPYVKWIGRDLSTLSDSLYYSLTRIGWPIGLCWVIFACMQGYGGMANSFLSSPLWQPLSKLSYSAYIWHMFMEEINARRYQTNTYFSNYEMMLKFWEDFGFTILISYLTYITIEAPLGGLEGLLLPARRPSPKPAVDAQPKPREVSEPVRNNQFSEKADLPQLVNDVEAAPDTSSSASAVNT</sequence>
<feature type="signal peptide" evidence="3">
    <location>
        <begin position="1"/>
        <end position="21"/>
    </location>
</feature>
<dbReference type="SMART" id="SM00703">
    <property type="entry name" value="NRF"/>
    <property type="match status" value="1"/>
</dbReference>
<proteinExistence type="predicted"/>
<evidence type="ECO:0000256" key="3">
    <source>
        <dbReference type="SAM" id="SignalP"/>
    </source>
</evidence>
<feature type="compositionally biased region" description="Polar residues" evidence="1">
    <location>
        <begin position="715"/>
        <end position="725"/>
    </location>
</feature>
<evidence type="ECO:0000313" key="6">
    <source>
        <dbReference type="RefSeq" id="XP_030079920.1"/>
    </source>
</evidence>
<feature type="transmembrane region" description="Helical" evidence="2">
    <location>
        <begin position="425"/>
        <end position="445"/>
    </location>
</feature>
<dbReference type="PANTHER" id="PTHR11161:SF0">
    <property type="entry name" value="O-ACYLTRANSFERASE LIKE PROTEIN"/>
    <property type="match status" value="1"/>
</dbReference>
<feature type="transmembrane region" description="Helical" evidence="2">
    <location>
        <begin position="325"/>
        <end position="343"/>
    </location>
</feature>
<feature type="region of interest" description="Disordered" evidence="1">
    <location>
        <begin position="674"/>
        <end position="725"/>
    </location>
</feature>
<evidence type="ECO:0000259" key="4">
    <source>
        <dbReference type="SMART" id="SM00703"/>
    </source>
</evidence>
<evidence type="ECO:0000313" key="5">
    <source>
        <dbReference type="Proteomes" id="UP000504633"/>
    </source>
</evidence>
<dbReference type="OMA" id="VFGHEYM"/>
<feature type="transmembrane region" description="Helical" evidence="2">
    <location>
        <begin position="451"/>
        <end position="469"/>
    </location>
</feature>
<evidence type="ECO:0000256" key="2">
    <source>
        <dbReference type="SAM" id="Phobius"/>
    </source>
</evidence>
<accession>A0A6J2SUU3</accession>
<dbReference type="InterPro" id="IPR006621">
    <property type="entry name" value="Nose-resist-to-fluoxetine_N"/>
</dbReference>
<feature type="domain" description="Nose resistant-to-fluoxetine protein N-terminal" evidence="4">
    <location>
        <begin position="76"/>
        <end position="204"/>
    </location>
</feature>
<keyword evidence="2" id="KW-1133">Transmembrane helix</keyword>
<dbReference type="InterPro" id="IPR002656">
    <property type="entry name" value="Acyl_transf_3_dom"/>
</dbReference>
<feature type="transmembrane region" description="Helical" evidence="2">
    <location>
        <begin position="213"/>
        <end position="237"/>
    </location>
</feature>
<gene>
    <name evidence="6" type="primary">LOC111600609</name>
</gene>
<dbReference type="Pfam" id="PF01757">
    <property type="entry name" value="Acyl_transf_3"/>
    <property type="match status" value="1"/>
</dbReference>
<reference evidence="6" key="1">
    <citation type="submission" date="2025-08" db="UniProtKB">
        <authorList>
            <consortium name="RefSeq"/>
        </authorList>
    </citation>
    <scope>IDENTIFICATION</scope>
    <source>
        <strain evidence="6">15085-1641.00</strain>
        <tissue evidence="6">Whole body</tissue>
    </source>
</reference>
<keyword evidence="5" id="KW-1185">Reference proteome</keyword>
<dbReference type="GO" id="GO:0016747">
    <property type="term" value="F:acyltransferase activity, transferring groups other than amino-acyl groups"/>
    <property type="evidence" value="ECO:0007669"/>
    <property type="project" value="InterPro"/>
</dbReference>
<dbReference type="PANTHER" id="PTHR11161">
    <property type="entry name" value="O-ACYLTRANSFERASE"/>
    <property type="match status" value="1"/>
</dbReference>
<evidence type="ECO:0000256" key="1">
    <source>
        <dbReference type="SAM" id="MobiDB-lite"/>
    </source>
</evidence>
<protein>
    <submittedName>
        <fullName evidence="6">Nose resistant to fluoxetine protein 6-like</fullName>
    </submittedName>
</protein>
<feature type="transmembrane region" description="Helical" evidence="2">
    <location>
        <begin position="568"/>
        <end position="588"/>
    </location>
</feature>
<name>A0A6J2SUU3_DROHY</name>
<keyword evidence="3" id="KW-0732">Signal</keyword>
<feature type="transmembrane region" description="Helical" evidence="2">
    <location>
        <begin position="363"/>
        <end position="380"/>
    </location>
</feature>
<dbReference type="Pfam" id="PF20146">
    <property type="entry name" value="NRF"/>
    <property type="match status" value="1"/>
</dbReference>
<keyword evidence="2" id="KW-0812">Transmembrane</keyword>
<dbReference type="KEGG" id="dhe:111600609"/>
<dbReference type="InterPro" id="IPR052728">
    <property type="entry name" value="O2_lipid_transport_reg"/>
</dbReference>
<feature type="transmembrane region" description="Helical" evidence="2">
    <location>
        <begin position="489"/>
        <end position="511"/>
    </location>
</feature>